<feature type="region of interest" description="Disordered" evidence="1">
    <location>
        <begin position="1"/>
        <end position="48"/>
    </location>
</feature>
<proteinExistence type="predicted"/>
<evidence type="ECO:0000256" key="1">
    <source>
        <dbReference type="SAM" id="MobiDB-lite"/>
    </source>
</evidence>
<sequence length="63" mass="7763">MDRKLEDYHRRDRRRSRTRSRSRSRDRRRRHDRSRSRSRDERRGGLLMGPALPVVMGLCCLLR</sequence>
<dbReference type="Proteomes" id="UP000553632">
    <property type="component" value="Unassembled WGS sequence"/>
</dbReference>
<protein>
    <submittedName>
        <fullName evidence="2">Uncharacterized protein</fullName>
    </submittedName>
</protein>
<evidence type="ECO:0000313" key="2">
    <source>
        <dbReference type="EMBL" id="KAF4719443.1"/>
    </source>
</evidence>
<reference evidence="2 3" key="1">
    <citation type="submission" date="2020-04" db="EMBL/GenBank/DDBJ databases">
        <title>Perkinsus olseni comparative genomics.</title>
        <authorList>
            <person name="Bogema D.R."/>
        </authorList>
    </citation>
    <scope>NUCLEOTIDE SEQUENCE [LARGE SCALE GENOMIC DNA]</scope>
    <source>
        <strain evidence="2 3">ATCC PRA-207</strain>
    </source>
</reference>
<organism evidence="2 3">
    <name type="scientific">Perkinsus olseni</name>
    <name type="common">Perkinsus atlanticus</name>
    <dbReference type="NCBI Taxonomy" id="32597"/>
    <lineage>
        <taxon>Eukaryota</taxon>
        <taxon>Sar</taxon>
        <taxon>Alveolata</taxon>
        <taxon>Perkinsozoa</taxon>
        <taxon>Perkinsea</taxon>
        <taxon>Perkinsida</taxon>
        <taxon>Perkinsidae</taxon>
        <taxon>Perkinsus</taxon>
    </lineage>
</organism>
<gene>
    <name evidence="2" type="ORF">FOZ63_023039</name>
</gene>
<accession>A0A7J6RFN2</accession>
<feature type="compositionally biased region" description="Basic and acidic residues" evidence="1">
    <location>
        <begin position="35"/>
        <end position="44"/>
    </location>
</feature>
<name>A0A7J6RFN2_PEROL</name>
<comment type="caution">
    <text evidence="2">The sequence shown here is derived from an EMBL/GenBank/DDBJ whole genome shotgun (WGS) entry which is preliminary data.</text>
</comment>
<evidence type="ECO:0000313" key="3">
    <source>
        <dbReference type="Proteomes" id="UP000553632"/>
    </source>
</evidence>
<feature type="compositionally biased region" description="Basic and acidic residues" evidence="1">
    <location>
        <begin position="1"/>
        <end position="10"/>
    </location>
</feature>
<feature type="non-terminal residue" evidence="2">
    <location>
        <position position="1"/>
    </location>
</feature>
<dbReference type="AlphaFoldDB" id="A0A7J6RFN2"/>
<dbReference type="EMBL" id="JABANO010025916">
    <property type="protein sequence ID" value="KAF4719443.1"/>
    <property type="molecule type" value="Genomic_DNA"/>
</dbReference>
<keyword evidence="3" id="KW-1185">Reference proteome</keyword>
<feature type="compositionally biased region" description="Basic residues" evidence="1">
    <location>
        <begin position="11"/>
        <end position="34"/>
    </location>
</feature>